<proteinExistence type="predicted"/>
<reference evidence="2" key="2">
    <citation type="submission" date="2018-10" db="UniProtKB">
        <authorList>
            <consortium name="EnsemblPlants"/>
        </authorList>
    </citation>
    <scope>IDENTIFICATION</scope>
</reference>
<reference evidence="2" key="1">
    <citation type="submission" date="2018-08" db="EMBL/GenBank/DDBJ databases">
        <authorList>
            <person name="Rossello M."/>
        </authorList>
    </citation>
    <scope>NUCLEOTIDE SEQUENCE [LARGE SCALE GENOMIC DNA]</scope>
    <source>
        <strain evidence="2">cv. Chinese Spring</strain>
    </source>
</reference>
<feature type="compositionally biased region" description="Gly residues" evidence="1">
    <location>
        <begin position="50"/>
        <end position="63"/>
    </location>
</feature>
<sequence length="63" mass="6552">MERQGDSRRPLPRRGQVKASIFACLFPCLARNRKAAGGEQKGGKARAKEGGSGSGGRRVAPGG</sequence>
<protein>
    <submittedName>
        <fullName evidence="2">Uncharacterized protein</fullName>
    </submittedName>
</protein>
<dbReference type="Proteomes" id="UP000019116">
    <property type="component" value="Chromosome 4B"/>
</dbReference>
<evidence type="ECO:0000313" key="2">
    <source>
        <dbReference type="EnsemblPlants" id="TraesCS4B02G198000.1.cds1"/>
    </source>
</evidence>
<organism evidence="2">
    <name type="scientific">Triticum aestivum</name>
    <name type="common">Wheat</name>
    <dbReference type="NCBI Taxonomy" id="4565"/>
    <lineage>
        <taxon>Eukaryota</taxon>
        <taxon>Viridiplantae</taxon>
        <taxon>Streptophyta</taxon>
        <taxon>Embryophyta</taxon>
        <taxon>Tracheophyta</taxon>
        <taxon>Spermatophyta</taxon>
        <taxon>Magnoliopsida</taxon>
        <taxon>Liliopsida</taxon>
        <taxon>Poales</taxon>
        <taxon>Poaceae</taxon>
        <taxon>BOP clade</taxon>
        <taxon>Pooideae</taxon>
        <taxon>Triticodae</taxon>
        <taxon>Triticeae</taxon>
        <taxon>Triticinae</taxon>
        <taxon>Triticum</taxon>
    </lineage>
</organism>
<dbReference type="EnsemblPlants" id="TraesCS4B02G198000.1">
    <property type="protein sequence ID" value="TraesCS4B02G198000.1.cds1"/>
    <property type="gene ID" value="TraesCS4B02G198000"/>
</dbReference>
<dbReference type="Gramene" id="TraesCS4B02G198000.1">
    <property type="protein sequence ID" value="TraesCS4B02G198000.1.cds1"/>
    <property type="gene ID" value="TraesCS4B02G198000"/>
</dbReference>
<name>A0A3B6IQF6_WHEAT</name>
<feature type="region of interest" description="Disordered" evidence="1">
    <location>
        <begin position="35"/>
        <end position="63"/>
    </location>
</feature>
<dbReference type="Gramene" id="TraesCS4B03G0554800.1">
    <property type="protein sequence ID" value="TraesCS4B03G0554800.1.CDS1"/>
    <property type="gene ID" value="TraesCS4B03G0554800"/>
</dbReference>
<evidence type="ECO:0000313" key="3">
    <source>
        <dbReference type="Proteomes" id="UP000019116"/>
    </source>
</evidence>
<evidence type="ECO:0000256" key="1">
    <source>
        <dbReference type="SAM" id="MobiDB-lite"/>
    </source>
</evidence>
<accession>A0A3B6IQF6</accession>
<dbReference type="AlphaFoldDB" id="A0A3B6IQF6"/>
<dbReference type="Gramene" id="TraesCLE_scaffold_077657_01G000200.1">
    <property type="protein sequence ID" value="TraesCLE_scaffold_077657_01G000200.1"/>
    <property type="gene ID" value="TraesCLE_scaffold_077657_01G000200"/>
</dbReference>
<dbReference type="Gramene" id="TraesRN4B0100577800.1">
    <property type="protein sequence ID" value="TraesRN4B0100577800.1"/>
    <property type="gene ID" value="TraesRN4B0100577800"/>
</dbReference>
<dbReference type="Gramene" id="TraesWEE_scaffold_085486_01G000200.1">
    <property type="protein sequence ID" value="TraesWEE_scaffold_085486_01G000200.1"/>
    <property type="gene ID" value="TraesWEE_scaffold_085486_01G000200"/>
</dbReference>
<keyword evidence="3" id="KW-1185">Reference proteome</keyword>